<dbReference type="AlphaFoldDB" id="A0A1H5RGN4"/>
<proteinExistence type="predicted"/>
<gene>
    <name evidence="2" type="ORF">SAMN05421837_111299</name>
</gene>
<sequence length="308" mass="32634">MVTSENLPADVRSRVDVPATERQQATPAEETAELVDWSPFGRVVPILAASPGAGATSTAVAIADALQLAGRSVLLVDAGDPVRSGLGRAARADGPRRDGPGPAAGIRFSRRARAVLARLDVADLAAEAVLFPPPPYWHPGGGRGVDVTVVDIGHDPWRLASDPALGPGQWLRVGSPSPIPALVVRPTVPALAHAEQVLARLAPWVRAGTVTPPTQLLVVGARQWPKGVAGTAGRRTSVLLPEAVFFPHNHEVAAHGITADVTPSSLRTPADQLLRSWRVLPQRTRRRRARWPRHARDSNGRVADHDTG</sequence>
<keyword evidence="3" id="KW-1185">Reference proteome</keyword>
<organism evidence="2 3">
    <name type="scientific">Amycolatopsis pretoriensis</name>
    <dbReference type="NCBI Taxonomy" id="218821"/>
    <lineage>
        <taxon>Bacteria</taxon>
        <taxon>Bacillati</taxon>
        <taxon>Actinomycetota</taxon>
        <taxon>Actinomycetes</taxon>
        <taxon>Pseudonocardiales</taxon>
        <taxon>Pseudonocardiaceae</taxon>
        <taxon>Amycolatopsis</taxon>
    </lineage>
</organism>
<dbReference type="Proteomes" id="UP000198878">
    <property type="component" value="Unassembled WGS sequence"/>
</dbReference>
<feature type="compositionally biased region" description="Basic and acidic residues" evidence="1">
    <location>
        <begin position="294"/>
        <end position="308"/>
    </location>
</feature>
<feature type="region of interest" description="Disordered" evidence="1">
    <location>
        <begin position="285"/>
        <end position="308"/>
    </location>
</feature>
<dbReference type="EMBL" id="FNUJ01000011">
    <property type="protein sequence ID" value="SEF36878.1"/>
    <property type="molecule type" value="Genomic_DNA"/>
</dbReference>
<evidence type="ECO:0000313" key="2">
    <source>
        <dbReference type="EMBL" id="SEF36878.1"/>
    </source>
</evidence>
<evidence type="ECO:0000313" key="3">
    <source>
        <dbReference type="Proteomes" id="UP000198878"/>
    </source>
</evidence>
<feature type="region of interest" description="Disordered" evidence="1">
    <location>
        <begin position="1"/>
        <end position="31"/>
    </location>
</feature>
<evidence type="ECO:0008006" key="4">
    <source>
        <dbReference type="Google" id="ProtNLM"/>
    </source>
</evidence>
<dbReference type="SUPFAM" id="SSF52540">
    <property type="entry name" value="P-loop containing nucleoside triphosphate hydrolases"/>
    <property type="match status" value="1"/>
</dbReference>
<name>A0A1H5RGN4_9PSEU</name>
<dbReference type="STRING" id="218821.SAMN05421837_111299"/>
<evidence type="ECO:0000256" key="1">
    <source>
        <dbReference type="SAM" id="MobiDB-lite"/>
    </source>
</evidence>
<feature type="compositionally biased region" description="Basic and acidic residues" evidence="1">
    <location>
        <begin position="90"/>
        <end position="99"/>
    </location>
</feature>
<dbReference type="InterPro" id="IPR027417">
    <property type="entry name" value="P-loop_NTPase"/>
</dbReference>
<dbReference type="Gene3D" id="3.40.50.300">
    <property type="entry name" value="P-loop containing nucleotide triphosphate hydrolases"/>
    <property type="match status" value="1"/>
</dbReference>
<accession>A0A1H5RGN4</accession>
<protein>
    <recommendedName>
        <fullName evidence="4">MinD-like ATPase involved in chromosome partitioning or flagellar assembly</fullName>
    </recommendedName>
</protein>
<reference evidence="3" key="1">
    <citation type="submission" date="2016-10" db="EMBL/GenBank/DDBJ databases">
        <authorList>
            <person name="Varghese N."/>
            <person name="Submissions S."/>
        </authorList>
    </citation>
    <scope>NUCLEOTIDE SEQUENCE [LARGE SCALE GENOMIC DNA]</scope>
    <source>
        <strain evidence="3">DSM 44654</strain>
    </source>
</reference>
<feature type="region of interest" description="Disordered" evidence="1">
    <location>
        <begin position="85"/>
        <end position="105"/>
    </location>
</feature>